<feature type="compositionally biased region" description="Basic and acidic residues" evidence="1">
    <location>
        <begin position="33"/>
        <end position="47"/>
    </location>
</feature>
<sequence length="47" mass="5336">MSSNMNDAEVCNQEDKNLKNDENNEDNSTPQSRQEHDASSEPNRLAE</sequence>
<feature type="region of interest" description="Disordered" evidence="1">
    <location>
        <begin position="1"/>
        <end position="47"/>
    </location>
</feature>
<comment type="caution">
    <text evidence="2">The sequence shown here is derived from an EMBL/GenBank/DDBJ whole genome shotgun (WGS) entry which is preliminary data.</text>
</comment>
<dbReference type="EMBL" id="LXQA011126337">
    <property type="protein sequence ID" value="MCI85900.1"/>
    <property type="molecule type" value="Genomic_DNA"/>
</dbReference>
<evidence type="ECO:0000313" key="2">
    <source>
        <dbReference type="EMBL" id="MCI85900.1"/>
    </source>
</evidence>
<proteinExistence type="predicted"/>
<protein>
    <submittedName>
        <fullName evidence="2">Uro-adherence factor A-like</fullName>
    </submittedName>
</protein>
<feature type="non-terminal residue" evidence="2">
    <location>
        <position position="47"/>
    </location>
</feature>
<name>A0A392VHP1_9FABA</name>
<reference evidence="2 3" key="1">
    <citation type="journal article" date="2018" name="Front. Plant Sci.">
        <title>Red Clover (Trifolium pratense) and Zigzag Clover (T. medium) - A Picture of Genomic Similarities and Differences.</title>
        <authorList>
            <person name="Dluhosova J."/>
            <person name="Istvanek J."/>
            <person name="Nedelnik J."/>
            <person name="Repkova J."/>
        </authorList>
    </citation>
    <scope>NUCLEOTIDE SEQUENCE [LARGE SCALE GENOMIC DNA]</scope>
    <source>
        <strain evidence="3">cv. 10/8</strain>
        <tissue evidence="2">Leaf</tissue>
    </source>
</reference>
<dbReference type="AlphaFoldDB" id="A0A392VHP1"/>
<keyword evidence="3" id="KW-1185">Reference proteome</keyword>
<evidence type="ECO:0000313" key="3">
    <source>
        <dbReference type="Proteomes" id="UP000265520"/>
    </source>
</evidence>
<accession>A0A392VHP1</accession>
<feature type="compositionally biased region" description="Basic and acidic residues" evidence="1">
    <location>
        <begin position="13"/>
        <end position="22"/>
    </location>
</feature>
<dbReference type="Proteomes" id="UP000265520">
    <property type="component" value="Unassembled WGS sequence"/>
</dbReference>
<organism evidence="2 3">
    <name type="scientific">Trifolium medium</name>
    <dbReference type="NCBI Taxonomy" id="97028"/>
    <lineage>
        <taxon>Eukaryota</taxon>
        <taxon>Viridiplantae</taxon>
        <taxon>Streptophyta</taxon>
        <taxon>Embryophyta</taxon>
        <taxon>Tracheophyta</taxon>
        <taxon>Spermatophyta</taxon>
        <taxon>Magnoliopsida</taxon>
        <taxon>eudicotyledons</taxon>
        <taxon>Gunneridae</taxon>
        <taxon>Pentapetalae</taxon>
        <taxon>rosids</taxon>
        <taxon>fabids</taxon>
        <taxon>Fabales</taxon>
        <taxon>Fabaceae</taxon>
        <taxon>Papilionoideae</taxon>
        <taxon>50 kb inversion clade</taxon>
        <taxon>NPAAA clade</taxon>
        <taxon>Hologalegina</taxon>
        <taxon>IRL clade</taxon>
        <taxon>Trifolieae</taxon>
        <taxon>Trifolium</taxon>
    </lineage>
</organism>
<evidence type="ECO:0000256" key="1">
    <source>
        <dbReference type="SAM" id="MobiDB-lite"/>
    </source>
</evidence>